<proteinExistence type="predicted"/>
<sequence>MTLSEQNTPATETPAPGETTEPSGEEQPADTPGENPEGALPEWARKELTKVRGEAASYRTRLRDAEEKLSEAKSPEEFEAALAEVKTKNAELERSVLVGSVARRFELPDEFASRLRGDTAEELEADAKALRSLLAPTAPAALAGGLNPSDEDDGEMDPRALARRSRRF</sequence>
<feature type="region of interest" description="Disordered" evidence="1">
    <location>
        <begin position="1"/>
        <end position="75"/>
    </location>
</feature>
<feature type="compositionally biased region" description="Basic and acidic residues" evidence="1">
    <location>
        <begin position="43"/>
        <end position="53"/>
    </location>
</feature>
<gene>
    <name evidence="2" type="ORF">AB0E61_02770</name>
</gene>
<comment type="caution">
    <text evidence="2">The sequence shown here is derived from an EMBL/GenBank/DDBJ whole genome shotgun (WGS) entry which is preliminary data.</text>
</comment>
<organism evidence="2 3">
    <name type="scientific">Streptomyces catenulae</name>
    <dbReference type="NCBI Taxonomy" id="66875"/>
    <lineage>
        <taxon>Bacteria</taxon>
        <taxon>Bacillati</taxon>
        <taxon>Actinomycetota</taxon>
        <taxon>Actinomycetes</taxon>
        <taxon>Kitasatosporales</taxon>
        <taxon>Streptomycetaceae</taxon>
        <taxon>Streptomyces</taxon>
    </lineage>
</organism>
<evidence type="ECO:0000313" key="3">
    <source>
        <dbReference type="Proteomes" id="UP001550853"/>
    </source>
</evidence>
<dbReference type="RefSeq" id="WP_107127006.1">
    <property type="nucleotide sequence ID" value="NZ_JBEZVI010000002.1"/>
</dbReference>
<feature type="region of interest" description="Disordered" evidence="1">
    <location>
        <begin position="138"/>
        <end position="168"/>
    </location>
</feature>
<evidence type="ECO:0000313" key="2">
    <source>
        <dbReference type="EMBL" id="MEU3709003.1"/>
    </source>
</evidence>
<accession>A0ABV2YTD6</accession>
<feature type="compositionally biased region" description="Basic and acidic residues" evidence="1">
    <location>
        <begin position="61"/>
        <end position="75"/>
    </location>
</feature>
<protein>
    <recommendedName>
        <fullName evidence="4">Scaffolding protein</fullName>
    </recommendedName>
</protein>
<keyword evidence="3" id="KW-1185">Reference proteome</keyword>
<dbReference type="EMBL" id="JBEZVI010000002">
    <property type="protein sequence ID" value="MEU3709003.1"/>
    <property type="molecule type" value="Genomic_DNA"/>
</dbReference>
<dbReference type="Proteomes" id="UP001550853">
    <property type="component" value="Unassembled WGS sequence"/>
</dbReference>
<evidence type="ECO:0008006" key="4">
    <source>
        <dbReference type="Google" id="ProtNLM"/>
    </source>
</evidence>
<feature type="compositionally biased region" description="Low complexity" evidence="1">
    <location>
        <begin position="8"/>
        <end position="22"/>
    </location>
</feature>
<name>A0ABV2YTD6_9ACTN</name>
<evidence type="ECO:0000256" key="1">
    <source>
        <dbReference type="SAM" id="MobiDB-lite"/>
    </source>
</evidence>
<reference evidence="2 3" key="1">
    <citation type="submission" date="2024-06" db="EMBL/GenBank/DDBJ databases">
        <title>The Natural Products Discovery Center: Release of the First 8490 Sequenced Strains for Exploring Actinobacteria Biosynthetic Diversity.</title>
        <authorList>
            <person name="Kalkreuter E."/>
            <person name="Kautsar S.A."/>
            <person name="Yang D."/>
            <person name="Bader C.D."/>
            <person name="Teijaro C.N."/>
            <person name="Fluegel L."/>
            <person name="Davis C.M."/>
            <person name="Simpson J.R."/>
            <person name="Lauterbach L."/>
            <person name="Steele A.D."/>
            <person name="Gui C."/>
            <person name="Meng S."/>
            <person name="Li G."/>
            <person name="Viehrig K."/>
            <person name="Ye F."/>
            <person name="Su P."/>
            <person name="Kiefer A.F."/>
            <person name="Nichols A."/>
            <person name="Cepeda A.J."/>
            <person name="Yan W."/>
            <person name="Fan B."/>
            <person name="Jiang Y."/>
            <person name="Adhikari A."/>
            <person name="Zheng C.-J."/>
            <person name="Schuster L."/>
            <person name="Cowan T.M."/>
            <person name="Smanski M.J."/>
            <person name="Chevrette M.G."/>
            <person name="De Carvalho L.P.S."/>
            <person name="Shen B."/>
        </authorList>
    </citation>
    <scope>NUCLEOTIDE SEQUENCE [LARGE SCALE GENOMIC DNA]</scope>
    <source>
        <strain evidence="2 3">NPDC033039</strain>
    </source>
</reference>